<dbReference type="GO" id="GO:0008773">
    <property type="term" value="F:[protein-PII] uridylyltransferase activity"/>
    <property type="evidence" value="ECO:0007669"/>
    <property type="project" value="InterPro"/>
</dbReference>
<sequence>MVMKKSQGIIVRFCNLGRMKQETVFLSDQFYSKQVRELHFRHLRFENSSASIRSCAERMAREQVSCLFIGESSQQIQGYITDITLRDRVLAGGISPETPVSQIMEYNMVSIHPDSSLVEALMLMFRTKSRYLLVRENEQFIGWISRTKVLTEQSQGPFMFIQSVKEARQIPELKGKWDRMPEIIDLLLSRGMRAGIVNQIISTVADTITQRVIERVIKEIGPAPAKFVFFVLGSEGRGELTLKTDQDNAIIYEDKANEQREMVRAYFLDFATRVSTALDQIGIDFCEGELMAMNPKWTHSLSHWKRNYEQWISDASQETAMNYTTFFDCRAIYGEADLLEELQIHMGKLLEKASERFYINLGHNALQFEPPLTFFRNIKSEKIDGENQINIKQIMRPIVDLARVYALKYQIFETNTVKRIELLRQRGVFSDSESQELIHAFNYLMSLRLENQSQLILTENSKPKNYLKLSSLTKVQSVTLTEIFKVIRDFQARIKLTFTRSL</sequence>
<dbReference type="InterPro" id="IPR000644">
    <property type="entry name" value="CBS_dom"/>
</dbReference>
<reference evidence="5" key="1">
    <citation type="submission" date="2016-10" db="EMBL/GenBank/DDBJ databases">
        <authorList>
            <person name="Varghese N."/>
            <person name="Submissions S."/>
        </authorList>
    </citation>
    <scope>NUCLEOTIDE SEQUENCE [LARGE SCALE GENOMIC DNA]</scope>
    <source>
        <strain evidence="5">DSM 23095</strain>
    </source>
</reference>
<dbReference type="PANTHER" id="PTHR48108:SF31">
    <property type="entry name" value="CBS DOMAIN AND CYCLIC NUCLEOTIDE-REGULATED NUCLEOTIDYLTRANSFERASE"/>
    <property type="match status" value="1"/>
</dbReference>
<dbReference type="PROSITE" id="PS51371">
    <property type="entry name" value="CBS"/>
    <property type="match status" value="1"/>
</dbReference>
<protein>
    <submittedName>
        <fullName evidence="4">CBS domain-containing protein</fullName>
    </submittedName>
</protein>
<dbReference type="Gene3D" id="3.10.580.10">
    <property type="entry name" value="CBS-domain"/>
    <property type="match status" value="1"/>
</dbReference>
<dbReference type="SUPFAM" id="SSF81301">
    <property type="entry name" value="Nucleotidyltransferase"/>
    <property type="match status" value="1"/>
</dbReference>
<dbReference type="InterPro" id="IPR051462">
    <property type="entry name" value="CBS_domain-containing"/>
</dbReference>
<evidence type="ECO:0000259" key="3">
    <source>
        <dbReference type="PROSITE" id="PS51371"/>
    </source>
</evidence>
<dbReference type="AlphaFoldDB" id="A0A1G6T977"/>
<gene>
    <name evidence="4" type="ORF">SAMN04488104_102138</name>
</gene>
<feature type="domain" description="CBS" evidence="3">
    <location>
        <begin position="104"/>
        <end position="163"/>
    </location>
</feature>
<dbReference type="CDD" id="cd05401">
    <property type="entry name" value="NT_GlnE_GlnD_like"/>
    <property type="match status" value="1"/>
</dbReference>
<proteinExistence type="predicted"/>
<evidence type="ECO:0000256" key="2">
    <source>
        <dbReference type="PROSITE-ProRule" id="PRU00703"/>
    </source>
</evidence>
<dbReference type="EMBL" id="FNAC01000021">
    <property type="protein sequence ID" value="SDD25618.1"/>
    <property type="molecule type" value="Genomic_DNA"/>
</dbReference>
<dbReference type="InterPro" id="IPR005105">
    <property type="entry name" value="GlnD_Uridyltrans_N"/>
</dbReference>
<evidence type="ECO:0000256" key="1">
    <source>
        <dbReference type="ARBA" id="ARBA00022737"/>
    </source>
</evidence>
<dbReference type="Pfam" id="PF10335">
    <property type="entry name" value="DUF294_C"/>
    <property type="match status" value="1"/>
</dbReference>
<dbReference type="InterPro" id="IPR046342">
    <property type="entry name" value="CBS_dom_sf"/>
</dbReference>
<name>A0A1G6T977_9BACT</name>
<dbReference type="SUPFAM" id="SSF54631">
    <property type="entry name" value="CBS-domain pair"/>
    <property type="match status" value="1"/>
</dbReference>
<keyword evidence="1" id="KW-0677">Repeat</keyword>
<keyword evidence="2" id="KW-0129">CBS domain</keyword>
<dbReference type="STRING" id="686796.SAMN04488104_102138"/>
<dbReference type="PANTHER" id="PTHR48108">
    <property type="entry name" value="CBS DOMAIN-CONTAINING PROTEIN CBSX2, CHLOROPLASTIC"/>
    <property type="match status" value="1"/>
</dbReference>
<keyword evidence="5" id="KW-1185">Reference proteome</keyword>
<dbReference type="Pfam" id="PF03445">
    <property type="entry name" value="DUF294"/>
    <property type="match status" value="1"/>
</dbReference>
<evidence type="ECO:0000313" key="4">
    <source>
        <dbReference type="EMBL" id="SDD25618.1"/>
    </source>
</evidence>
<dbReference type="InterPro" id="IPR018821">
    <property type="entry name" value="DUF294_put_nucleoTrafse_sb-bd"/>
</dbReference>
<accession>A0A1G6T977</accession>
<dbReference type="Pfam" id="PF00571">
    <property type="entry name" value="CBS"/>
    <property type="match status" value="1"/>
</dbReference>
<evidence type="ECO:0000313" key="5">
    <source>
        <dbReference type="Proteomes" id="UP000199060"/>
    </source>
</evidence>
<organism evidence="4 5">
    <name type="scientific">Algoriphagus faecimaris</name>
    <dbReference type="NCBI Taxonomy" id="686796"/>
    <lineage>
        <taxon>Bacteria</taxon>
        <taxon>Pseudomonadati</taxon>
        <taxon>Bacteroidota</taxon>
        <taxon>Cytophagia</taxon>
        <taxon>Cytophagales</taxon>
        <taxon>Cyclobacteriaceae</taxon>
        <taxon>Algoriphagus</taxon>
    </lineage>
</organism>
<dbReference type="Proteomes" id="UP000199060">
    <property type="component" value="Unassembled WGS sequence"/>
</dbReference>
<dbReference type="InterPro" id="IPR043519">
    <property type="entry name" value="NT_sf"/>
</dbReference>